<accession>A0A2K8SMC3</accession>
<feature type="transmembrane region" description="Helical" evidence="1">
    <location>
        <begin position="12"/>
        <end position="37"/>
    </location>
</feature>
<reference evidence="2 3" key="1">
    <citation type="submission" date="2017-11" db="EMBL/GenBank/DDBJ databases">
        <title>Complete genome of a free-living desiccation-tolerant cyanobacterium and its photosynthetic adaptation to extreme terrestrial habitat.</title>
        <authorList>
            <person name="Shang J."/>
        </authorList>
    </citation>
    <scope>NUCLEOTIDE SEQUENCE [LARGE SCALE GENOMIC DNA]</scope>
    <source>
        <strain evidence="2 3">CCNUN1</strain>
    </source>
</reference>
<sequence>MPHIISSRVTQYQAQSITCVTICFTICLKFINSLIILSSSLSFQESKVMEHWALVISPSAPSSPLPYPFHQSFNSELVN</sequence>
<dbReference type="AlphaFoldDB" id="A0A2K8SMC3"/>
<dbReference type="Proteomes" id="UP000232003">
    <property type="component" value="Chromosome"/>
</dbReference>
<keyword evidence="1" id="KW-0472">Membrane</keyword>
<proteinExistence type="predicted"/>
<dbReference type="EMBL" id="CP024785">
    <property type="protein sequence ID" value="AUB36453.1"/>
    <property type="molecule type" value="Genomic_DNA"/>
</dbReference>
<gene>
    <name evidence="2" type="ORF">COO91_02365</name>
</gene>
<evidence type="ECO:0000313" key="3">
    <source>
        <dbReference type="Proteomes" id="UP000232003"/>
    </source>
</evidence>
<keyword evidence="1" id="KW-1133">Transmembrane helix</keyword>
<organism evidence="2 3">
    <name type="scientific">Nostoc flagelliforme CCNUN1</name>
    <dbReference type="NCBI Taxonomy" id="2038116"/>
    <lineage>
        <taxon>Bacteria</taxon>
        <taxon>Bacillati</taxon>
        <taxon>Cyanobacteriota</taxon>
        <taxon>Cyanophyceae</taxon>
        <taxon>Nostocales</taxon>
        <taxon>Nostocaceae</taxon>
        <taxon>Nostoc</taxon>
    </lineage>
</organism>
<name>A0A2K8SMC3_9NOSO</name>
<keyword evidence="1" id="KW-0812">Transmembrane</keyword>
<evidence type="ECO:0000313" key="2">
    <source>
        <dbReference type="EMBL" id="AUB36453.1"/>
    </source>
</evidence>
<evidence type="ECO:0000256" key="1">
    <source>
        <dbReference type="SAM" id="Phobius"/>
    </source>
</evidence>
<keyword evidence="3" id="KW-1185">Reference proteome</keyword>
<protein>
    <submittedName>
        <fullName evidence="2">Uncharacterized protein</fullName>
    </submittedName>
</protein>
<dbReference type="KEGG" id="nfl:COO91_02365"/>